<dbReference type="InterPro" id="IPR017853">
    <property type="entry name" value="GH"/>
</dbReference>
<comment type="caution">
    <text evidence="4">The sequence shown here is derived from an EMBL/GenBank/DDBJ whole genome shotgun (WGS) entry which is preliminary data.</text>
</comment>
<dbReference type="GO" id="GO:0004557">
    <property type="term" value="F:alpha-galactosidase activity"/>
    <property type="evidence" value="ECO:0007669"/>
    <property type="project" value="UniProtKB-EC"/>
</dbReference>
<dbReference type="InterPro" id="IPR038417">
    <property type="entry name" value="Alpga-gal_N_sf"/>
</dbReference>
<evidence type="ECO:0000259" key="3">
    <source>
        <dbReference type="Pfam" id="PF16875"/>
    </source>
</evidence>
<feature type="domain" description="Glycosyl hydrolase family 36 N-terminal" evidence="3">
    <location>
        <begin position="31"/>
        <end position="292"/>
    </location>
</feature>
<dbReference type="EC" id="3.2.1.22" evidence="2"/>
<dbReference type="SUPFAM" id="SSF51445">
    <property type="entry name" value="(Trans)glycosidases"/>
    <property type="match status" value="1"/>
</dbReference>
<comment type="catalytic activity">
    <reaction evidence="1">
        <text>Hydrolysis of terminal, non-reducing alpha-D-galactose residues in alpha-D-galactosides, including galactose oligosaccharides, galactomannans and galactolipids.</text>
        <dbReference type="EC" id="3.2.1.22"/>
    </reaction>
</comment>
<dbReference type="PRINTS" id="PR00743">
    <property type="entry name" value="GLHYDRLASE36"/>
</dbReference>
<proteinExistence type="predicted"/>
<evidence type="ECO:0000313" key="4">
    <source>
        <dbReference type="EMBL" id="MBO8427899.1"/>
    </source>
</evidence>
<dbReference type="InterPro" id="IPR013785">
    <property type="entry name" value="Aldolase_TIM"/>
</dbReference>
<dbReference type="InterPro" id="IPR002252">
    <property type="entry name" value="Glyco_hydro_36"/>
</dbReference>
<dbReference type="EMBL" id="JADIMY010000100">
    <property type="protein sequence ID" value="MBO8427899.1"/>
    <property type="molecule type" value="Genomic_DNA"/>
</dbReference>
<gene>
    <name evidence="4" type="ORF">IAC58_05100</name>
</gene>
<reference evidence="4" key="1">
    <citation type="submission" date="2020-10" db="EMBL/GenBank/DDBJ databases">
        <authorList>
            <person name="Gilroy R."/>
        </authorList>
    </citation>
    <scope>NUCLEOTIDE SEQUENCE</scope>
    <source>
        <strain evidence="4">11159</strain>
    </source>
</reference>
<dbReference type="Gene3D" id="3.20.20.70">
    <property type="entry name" value="Aldolase class I"/>
    <property type="match status" value="1"/>
</dbReference>
<name>A0A9D9DHR6_9BACL</name>
<reference evidence="4" key="2">
    <citation type="journal article" date="2021" name="PeerJ">
        <title>Extensive microbial diversity within the chicken gut microbiome revealed by metagenomics and culture.</title>
        <authorList>
            <person name="Gilroy R."/>
            <person name="Ravi A."/>
            <person name="Getino M."/>
            <person name="Pursley I."/>
            <person name="Horton D.L."/>
            <person name="Alikhan N.F."/>
            <person name="Baker D."/>
            <person name="Gharbi K."/>
            <person name="Hall N."/>
            <person name="Watson M."/>
            <person name="Adriaenssens E.M."/>
            <person name="Foster-Nyarko E."/>
            <person name="Jarju S."/>
            <person name="Secka A."/>
            <person name="Antonio M."/>
            <person name="Oren A."/>
            <person name="Chaudhuri R.R."/>
            <person name="La Ragione R."/>
            <person name="Hildebrand F."/>
            <person name="Pallen M.J."/>
        </authorList>
    </citation>
    <scope>NUCLEOTIDE SEQUENCE</scope>
    <source>
        <strain evidence="4">11159</strain>
    </source>
</reference>
<protein>
    <recommendedName>
        <fullName evidence="2">alpha-galactosidase</fullName>
        <ecNumber evidence="2">3.2.1.22</ecNumber>
    </recommendedName>
</protein>
<evidence type="ECO:0000313" key="5">
    <source>
        <dbReference type="Proteomes" id="UP000823613"/>
    </source>
</evidence>
<dbReference type="Proteomes" id="UP000823613">
    <property type="component" value="Unassembled WGS sequence"/>
</dbReference>
<sequence>MGIRFLNASKIFILENKEFSYIFYINHLNILTKLYFGKRINDLSINSFNYINNLNADSYNFLDLKEDKEIINSNPYFSGLTSEVEAPSFLTFDKRGSLVSIKHKDNSLLTDFRYVSHKVYKKEFEIEGLPYFNKKSSETLEITLKDIKDDIYLVMYYSVYEDLNVILRHNEVINKSSSDIEITNFSSFCLDLPSLDYDLLSVYGTYATDRILERQKLTHNIISLTENSGGKGFYHNPMCMLIKENANDDFGEVIGLGLVYSSNFKFDFIGSPLNKLRVLVGINNEDFNIKLKKNEKFITPEGIIVYSNEGINKVTHTFHDAIRKHLLRKVPSKFKNTILLNSWEATGFDFDTLKIKSFIKKAKEMDINLFVLDDGWFGKRNDDTTSLGDWNINLEKINLKEVID</sequence>
<dbReference type="Pfam" id="PF16875">
    <property type="entry name" value="Glyco_hydro_36N"/>
    <property type="match status" value="1"/>
</dbReference>
<evidence type="ECO:0000256" key="2">
    <source>
        <dbReference type="ARBA" id="ARBA00012755"/>
    </source>
</evidence>
<feature type="non-terminal residue" evidence="4">
    <location>
        <position position="404"/>
    </location>
</feature>
<accession>A0A9D9DHR6</accession>
<evidence type="ECO:0000256" key="1">
    <source>
        <dbReference type="ARBA" id="ARBA00001255"/>
    </source>
</evidence>
<dbReference type="GO" id="GO:0016052">
    <property type="term" value="P:carbohydrate catabolic process"/>
    <property type="evidence" value="ECO:0007669"/>
    <property type="project" value="InterPro"/>
</dbReference>
<organism evidence="4 5">
    <name type="scientific">Candidatus Onthovivens merdipullorum</name>
    <dbReference type="NCBI Taxonomy" id="2840889"/>
    <lineage>
        <taxon>Bacteria</taxon>
        <taxon>Bacillati</taxon>
        <taxon>Bacillota</taxon>
        <taxon>Bacilli</taxon>
        <taxon>Bacillales</taxon>
        <taxon>Candidatus Onthovivens</taxon>
    </lineage>
</organism>
<dbReference type="InterPro" id="IPR031704">
    <property type="entry name" value="Glyco_hydro_36_N"/>
</dbReference>
<dbReference type="Pfam" id="PF02065">
    <property type="entry name" value="Melibiase"/>
    <property type="match status" value="1"/>
</dbReference>
<dbReference type="AlphaFoldDB" id="A0A9D9DHR6"/>
<dbReference type="Gene3D" id="2.70.98.60">
    <property type="entry name" value="alpha-galactosidase from lactobacil brevis"/>
    <property type="match status" value="1"/>
</dbReference>